<dbReference type="SUPFAM" id="SSF160467">
    <property type="entry name" value="PH0987 N-terminal domain-like"/>
    <property type="match status" value="1"/>
</dbReference>
<dbReference type="EMBL" id="FQWD01000006">
    <property type="protein sequence ID" value="SHH09096.1"/>
    <property type="molecule type" value="Genomic_DNA"/>
</dbReference>
<dbReference type="STRING" id="634436.SAMN05216361_3741"/>
<feature type="domain" description="Carboxyltransferase" evidence="4">
    <location>
        <begin position="8"/>
        <end position="207"/>
    </location>
</feature>
<organism evidence="5 6">
    <name type="scientific">Marisediminitalea aggregata</name>
    <dbReference type="NCBI Taxonomy" id="634436"/>
    <lineage>
        <taxon>Bacteria</taxon>
        <taxon>Pseudomonadati</taxon>
        <taxon>Pseudomonadota</taxon>
        <taxon>Gammaproteobacteria</taxon>
        <taxon>Alteromonadales</taxon>
        <taxon>Alteromonadaceae</taxon>
        <taxon>Marisediminitalea</taxon>
    </lineage>
</organism>
<keyword evidence="3" id="KW-0067">ATP-binding</keyword>
<keyword evidence="6" id="KW-1185">Reference proteome</keyword>
<evidence type="ECO:0000256" key="2">
    <source>
        <dbReference type="ARBA" id="ARBA00022801"/>
    </source>
</evidence>
<keyword evidence="1" id="KW-0547">Nucleotide-binding</keyword>
<evidence type="ECO:0000256" key="3">
    <source>
        <dbReference type="ARBA" id="ARBA00022840"/>
    </source>
</evidence>
<dbReference type="NCBIfam" id="TIGR00370">
    <property type="entry name" value="5-oxoprolinase subunit PxpB"/>
    <property type="match status" value="1"/>
</dbReference>
<dbReference type="Proteomes" id="UP000184520">
    <property type="component" value="Unassembled WGS sequence"/>
</dbReference>
<dbReference type="InterPro" id="IPR029000">
    <property type="entry name" value="Cyclophilin-like_dom_sf"/>
</dbReference>
<dbReference type="SUPFAM" id="SSF50891">
    <property type="entry name" value="Cyclophilin-like"/>
    <property type="match status" value="1"/>
</dbReference>
<dbReference type="Gene3D" id="2.40.100.10">
    <property type="entry name" value="Cyclophilin-like"/>
    <property type="match status" value="1"/>
</dbReference>
<dbReference type="PANTHER" id="PTHR34698:SF2">
    <property type="entry name" value="5-OXOPROLINASE SUBUNIT B"/>
    <property type="match status" value="1"/>
</dbReference>
<sequence>MQPFGRIRQIEFAGEDGLILYALGESLPEKNAVVQQVASAISAQSYPWLIEVVPSYDSVMLVFDMFQVDHHHVYQALLALPLVSDSDHHPAQHHCLPVWYGAPQANDLGKIAGITGLTERQIVEMHTSATYKAFAVGFAPGFAYLGEINTALSVPRMAKPRTKVPAGAVAIADRQTAVYPSKSPGGWHLLGLCPVPLYRPEDNASVLINAGDTVSFEAVSRESFIEIASQHNFEWDVHA</sequence>
<evidence type="ECO:0000259" key="4">
    <source>
        <dbReference type="SMART" id="SM00796"/>
    </source>
</evidence>
<dbReference type="GO" id="GO:0005524">
    <property type="term" value="F:ATP binding"/>
    <property type="evidence" value="ECO:0007669"/>
    <property type="project" value="UniProtKB-KW"/>
</dbReference>
<name>A0A1M5Q592_9ALTE</name>
<dbReference type="AlphaFoldDB" id="A0A1M5Q592"/>
<dbReference type="InterPro" id="IPR003833">
    <property type="entry name" value="CT_C_D"/>
</dbReference>
<dbReference type="InterPro" id="IPR010016">
    <property type="entry name" value="PxpB"/>
</dbReference>
<evidence type="ECO:0000313" key="6">
    <source>
        <dbReference type="Proteomes" id="UP000184520"/>
    </source>
</evidence>
<dbReference type="Pfam" id="PF02682">
    <property type="entry name" value="CT_C_D"/>
    <property type="match status" value="1"/>
</dbReference>
<proteinExistence type="predicted"/>
<accession>A0A1M5Q592</accession>
<dbReference type="RefSeq" id="WP_073324685.1">
    <property type="nucleotide sequence ID" value="NZ_FQWD01000006.1"/>
</dbReference>
<dbReference type="PANTHER" id="PTHR34698">
    <property type="entry name" value="5-OXOPROLINASE SUBUNIT B"/>
    <property type="match status" value="1"/>
</dbReference>
<gene>
    <name evidence="5" type="ORF">SAMN05216361_3741</name>
</gene>
<keyword evidence="2" id="KW-0378">Hydrolase</keyword>
<protein>
    <submittedName>
        <fullName evidence="5">Sensor histidine kinase inhibitor, KipI family</fullName>
    </submittedName>
</protein>
<dbReference type="OrthoDB" id="9778567at2"/>
<evidence type="ECO:0000256" key="1">
    <source>
        <dbReference type="ARBA" id="ARBA00022741"/>
    </source>
</evidence>
<dbReference type="GO" id="GO:0016787">
    <property type="term" value="F:hydrolase activity"/>
    <property type="evidence" value="ECO:0007669"/>
    <property type="project" value="UniProtKB-KW"/>
</dbReference>
<reference evidence="6" key="1">
    <citation type="submission" date="2016-11" db="EMBL/GenBank/DDBJ databases">
        <authorList>
            <person name="Varghese N."/>
            <person name="Submissions S."/>
        </authorList>
    </citation>
    <scope>NUCLEOTIDE SEQUENCE [LARGE SCALE GENOMIC DNA]</scope>
    <source>
        <strain evidence="6">CGMCC 1.8995</strain>
    </source>
</reference>
<dbReference type="SMART" id="SM00796">
    <property type="entry name" value="AHS1"/>
    <property type="match status" value="1"/>
</dbReference>
<dbReference type="Gene3D" id="3.30.1360.40">
    <property type="match status" value="1"/>
</dbReference>
<evidence type="ECO:0000313" key="5">
    <source>
        <dbReference type="EMBL" id="SHH09096.1"/>
    </source>
</evidence>